<dbReference type="GO" id="GO:0003677">
    <property type="term" value="F:DNA binding"/>
    <property type="evidence" value="ECO:0007669"/>
    <property type="project" value="InterPro"/>
</dbReference>
<dbReference type="AlphaFoldDB" id="A0AAE3K146"/>
<evidence type="ECO:0000259" key="13">
    <source>
        <dbReference type="SMART" id="SM00382"/>
    </source>
</evidence>
<evidence type="ECO:0000313" key="14">
    <source>
        <dbReference type="EMBL" id="MCI5756600.1"/>
    </source>
</evidence>
<keyword evidence="3 11" id="KW-0548">Nucleotidyltransferase</keyword>
<dbReference type="InterPro" id="IPR001270">
    <property type="entry name" value="ClpA/B"/>
</dbReference>
<comment type="catalytic activity">
    <reaction evidence="10 11">
        <text>DNA(n) + a 2'-deoxyribonucleoside 5'-triphosphate = DNA(n+1) + diphosphate</text>
        <dbReference type="Rhea" id="RHEA:22508"/>
        <dbReference type="Rhea" id="RHEA-COMP:17339"/>
        <dbReference type="Rhea" id="RHEA-COMP:17340"/>
        <dbReference type="ChEBI" id="CHEBI:33019"/>
        <dbReference type="ChEBI" id="CHEBI:61560"/>
        <dbReference type="ChEBI" id="CHEBI:173112"/>
        <dbReference type="EC" id="2.7.7.7"/>
    </reaction>
</comment>
<evidence type="ECO:0000256" key="1">
    <source>
        <dbReference type="ARBA" id="ARBA00006360"/>
    </source>
</evidence>
<dbReference type="InterPro" id="IPR027417">
    <property type="entry name" value="P-loop_NTPase"/>
</dbReference>
<evidence type="ECO:0000256" key="5">
    <source>
        <dbReference type="ARBA" id="ARBA00022723"/>
    </source>
</evidence>
<dbReference type="EC" id="2.7.7.7" evidence="11"/>
<comment type="caution">
    <text evidence="14">The sequence shown here is derived from an EMBL/GenBank/DDBJ whole genome shotgun (WGS) entry which is preliminary data.</text>
</comment>
<dbReference type="Pfam" id="PF22608">
    <property type="entry name" value="DNAX_ATPase_lid"/>
    <property type="match status" value="1"/>
</dbReference>
<comment type="function">
    <text evidence="11">DNA polymerase III is a complex, multichain enzyme responsible for most of the replicative synthesis in bacteria. This DNA polymerase also exhibits 3' to 5' exonuclease activity.</text>
</comment>
<dbReference type="Gene3D" id="3.40.50.300">
    <property type="entry name" value="P-loop containing nucleotide triphosphate hydrolases"/>
    <property type="match status" value="1"/>
</dbReference>
<keyword evidence="7" id="KW-0862">Zinc</keyword>
<dbReference type="InterPro" id="IPR022754">
    <property type="entry name" value="DNA_pol_III_gamma-3"/>
</dbReference>
<feature type="domain" description="AAA+ ATPase" evidence="13">
    <location>
        <begin position="39"/>
        <end position="181"/>
    </location>
</feature>
<keyword evidence="2 11" id="KW-0808">Transferase</keyword>
<comment type="similarity">
    <text evidence="1 11">Belongs to the DnaX/STICHEL family.</text>
</comment>
<dbReference type="PRINTS" id="PR00300">
    <property type="entry name" value="CLPPROTEASEA"/>
</dbReference>
<evidence type="ECO:0000256" key="3">
    <source>
        <dbReference type="ARBA" id="ARBA00022695"/>
    </source>
</evidence>
<evidence type="ECO:0000256" key="10">
    <source>
        <dbReference type="ARBA" id="ARBA00049244"/>
    </source>
</evidence>
<evidence type="ECO:0000256" key="4">
    <source>
        <dbReference type="ARBA" id="ARBA00022705"/>
    </source>
</evidence>
<keyword evidence="4 11" id="KW-0235">DNA replication</keyword>
<dbReference type="GO" id="GO:0006261">
    <property type="term" value="P:DNA-templated DNA replication"/>
    <property type="evidence" value="ECO:0007669"/>
    <property type="project" value="TreeGrafter"/>
</dbReference>
<evidence type="ECO:0000256" key="7">
    <source>
        <dbReference type="ARBA" id="ARBA00022833"/>
    </source>
</evidence>
<dbReference type="Pfam" id="PF13177">
    <property type="entry name" value="DNA_pol3_delta2"/>
    <property type="match status" value="1"/>
</dbReference>
<comment type="subunit">
    <text evidence="11">DNA polymerase III contains a core (composed of alpha, epsilon and theta chains) that associates with a tau subunit. This core dimerizes to form the POLIII' complex. PolIII' associates with the gamma complex (composed of gamma, delta, delta', psi and chi chains) and with the beta chain to form the complete DNA polymerase III complex.</text>
</comment>
<dbReference type="SUPFAM" id="SSF52540">
    <property type="entry name" value="P-loop containing nucleoside triphosphate hydrolases"/>
    <property type="match status" value="1"/>
</dbReference>
<evidence type="ECO:0000256" key="2">
    <source>
        <dbReference type="ARBA" id="ARBA00022679"/>
    </source>
</evidence>
<dbReference type="CDD" id="cd00009">
    <property type="entry name" value="AAA"/>
    <property type="match status" value="1"/>
</dbReference>
<evidence type="ECO:0000256" key="8">
    <source>
        <dbReference type="ARBA" id="ARBA00022840"/>
    </source>
</evidence>
<dbReference type="GO" id="GO:0009360">
    <property type="term" value="C:DNA polymerase III complex"/>
    <property type="evidence" value="ECO:0007669"/>
    <property type="project" value="InterPro"/>
</dbReference>
<dbReference type="Pfam" id="PF12169">
    <property type="entry name" value="DNA_pol3_gamma3"/>
    <property type="match status" value="1"/>
</dbReference>
<dbReference type="Gene3D" id="1.10.8.60">
    <property type="match status" value="1"/>
</dbReference>
<name>A0AAE3K146_9BACT</name>
<dbReference type="Proteomes" id="UP001139365">
    <property type="component" value="Unassembled WGS sequence"/>
</dbReference>
<evidence type="ECO:0000256" key="9">
    <source>
        <dbReference type="ARBA" id="ARBA00022932"/>
    </source>
</evidence>
<reference evidence="14 15" key="1">
    <citation type="submission" date="2022-03" db="EMBL/GenBank/DDBJ databases">
        <title>Metagenome-assembled genomes from swine fecal metagenomes.</title>
        <authorList>
            <person name="Holman D.B."/>
            <person name="Kommadath A."/>
        </authorList>
    </citation>
    <scope>NUCLEOTIDE SEQUENCE [LARGE SCALE GENOMIC DNA]</scope>
    <source>
        <strain evidence="14">SUG147</strain>
    </source>
</reference>
<dbReference type="Gene3D" id="1.20.272.10">
    <property type="match status" value="1"/>
</dbReference>
<keyword evidence="6 11" id="KW-0547">Nucleotide-binding</keyword>
<dbReference type="EMBL" id="JALEMU010000167">
    <property type="protein sequence ID" value="MCI5756600.1"/>
    <property type="molecule type" value="Genomic_DNA"/>
</dbReference>
<dbReference type="FunFam" id="3.40.50.300:FF:000014">
    <property type="entry name" value="DNA polymerase III subunit gamma/tau"/>
    <property type="match status" value="1"/>
</dbReference>
<keyword evidence="5" id="KW-0479">Metal-binding</keyword>
<dbReference type="InterPro" id="IPR050238">
    <property type="entry name" value="DNA_Rep/Repair_Clamp_Loader"/>
</dbReference>
<protein>
    <recommendedName>
        <fullName evidence="11">DNA polymerase III subunit gamma/tau</fullName>
        <ecNumber evidence="11">2.7.7.7</ecNumber>
    </recommendedName>
</protein>
<sequence length="522" mass="56647">MSFLHTALYRKWRPADFSSVVGQDHITGVLRYEVAHGKTTHAYLFCGSRGTGKTTCAKILAKAINCLSPVDGNPCGKCEACLAVAAGNATDIIEMDAASNNGVEYIRDIREEVIYTPALLKKKVYIIDEVHMLSASAFNALLKTLEEPPEHVVFILATTELQKLPATITSRCQRFDFRRISTDDIAGRLEFIAGKEDISLTHEAAKLIGRLSLGGMRDAISLLELCAGSGKTVDIALVNSAAGVSGRENVSQTVAAVIKKNNPAIFGIIGDFSSSAVDLLVFWQELISYYRDMLVMRTAPDSIRYLDLTEDEINDVKKNSAAFTRERLLYHIRLLEDAYITMQRSSNLKRVCAEMTLVRMTDDRLSETPDALLSRIAALEEKIAQGVFASPSPSVEAAGEPAEDKPESDSAAAENIPEPTPEKTHGSGTPIDFWNEVVKSVERSDIGLSFQLRRAKAVISGRRVTINVGDSFSESLINSPGNRDLIAKAISAAGDIPGITGSDISVTVSKEENSGDDPFEGL</sequence>
<accession>A0AAE3K146</accession>
<dbReference type="InterPro" id="IPR008921">
    <property type="entry name" value="DNA_pol3_clamp-load_cplx_C"/>
</dbReference>
<dbReference type="InterPro" id="IPR012763">
    <property type="entry name" value="DNA_pol_III_sug/sutau_N"/>
</dbReference>
<evidence type="ECO:0000256" key="12">
    <source>
        <dbReference type="SAM" id="MobiDB-lite"/>
    </source>
</evidence>
<dbReference type="GO" id="GO:0005524">
    <property type="term" value="F:ATP binding"/>
    <property type="evidence" value="ECO:0007669"/>
    <property type="project" value="UniProtKB-KW"/>
</dbReference>
<dbReference type="NCBIfam" id="TIGR02397">
    <property type="entry name" value="dnaX_nterm"/>
    <property type="match status" value="1"/>
</dbReference>
<dbReference type="GO" id="GO:0046872">
    <property type="term" value="F:metal ion binding"/>
    <property type="evidence" value="ECO:0007669"/>
    <property type="project" value="UniProtKB-KW"/>
</dbReference>
<dbReference type="SUPFAM" id="SSF48019">
    <property type="entry name" value="post-AAA+ oligomerization domain-like"/>
    <property type="match status" value="1"/>
</dbReference>
<dbReference type="NCBIfam" id="NF004046">
    <property type="entry name" value="PRK05563.1"/>
    <property type="match status" value="1"/>
</dbReference>
<organism evidence="14 15">
    <name type="scientific">Candidatus Colimorpha enterica</name>
    <dbReference type="NCBI Taxonomy" id="3083063"/>
    <lineage>
        <taxon>Bacteria</taxon>
        <taxon>Pseudomonadati</taxon>
        <taxon>Bacteroidota</taxon>
        <taxon>Bacteroidia</taxon>
        <taxon>Bacteroidales</taxon>
        <taxon>Candidatus Colimorpha</taxon>
    </lineage>
</organism>
<evidence type="ECO:0000256" key="11">
    <source>
        <dbReference type="RuleBase" id="RU364063"/>
    </source>
</evidence>
<proteinExistence type="inferred from homology"/>
<gene>
    <name evidence="11 14" type="primary">dnaX</name>
    <name evidence="14" type="ORF">MR241_09960</name>
</gene>
<dbReference type="InterPro" id="IPR003593">
    <property type="entry name" value="AAA+_ATPase"/>
</dbReference>
<dbReference type="PANTHER" id="PTHR11669:SF0">
    <property type="entry name" value="PROTEIN STICHEL-LIKE 2"/>
    <property type="match status" value="1"/>
</dbReference>
<keyword evidence="8 11" id="KW-0067">ATP-binding</keyword>
<feature type="region of interest" description="Disordered" evidence="12">
    <location>
        <begin position="390"/>
        <end position="431"/>
    </location>
</feature>
<evidence type="ECO:0000256" key="6">
    <source>
        <dbReference type="ARBA" id="ARBA00022741"/>
    </source>
</evidence>
<dbReference type="PANTHER" id="PTHR11669">
    <property type="entry name" value="REPLICATION FACTOR C / DNA POLYMERASE III GAMMA-TAU SUBUNIT"/>
    <property type="match status" value="1"/>
</dbReference>
<keyword evidence="9 11" id="KW-0239">DNA-directed DNA polymerase</keyword>
<dbReference type="GO" id="GO:0003887">
    <property type="term" value="F:DNA-directed DNA polymerase activity"/>
    <property type="evidence" value="ECO:0007669"/>
    <property type="project" value="UniProtKB-KW"/>
</dbReference>
<dbReference type="SMART" id="SM00382">
    <property type="entry name" value="AAA"/>
    <property type="match status" value="1"/>
</dbReference>
<evidence type="ECO:0000313" key="15">
    <source>
        <dbReference type="Proteomes" id="UP001139365"/>
    </source>
</evidence>
<dbReference type="InterPro" id="IPR045085">
    <property type="entry name" value="HLD_clamp_pol_III_gamma_tau"/>
</dbReference>